<comment type="caution">
    <text evidence="1">The sequence shown here is derived from an EMBL/GenBank/DDBJ whole genome shotgun (WGS) entry which is preliminary data.</text>
</comment>
<evidence type="ECO:0008006" key="3">
    <source>
        <dbReference type="Google" id="ProtNLM"/>
    </source>
</evidence>
<gene>
    <name evidence="1" type="ORF">AB0E65_19895</name>
</gene>
<sequence length="225" mass="23749">MMPGTGRGLVAVIGATTLGAVLAGCGTLAFDSETDKRPSSTPARAGCDELLGRERVDAVMRGMGGGEFEVRSPYVQVSQAAEAVGSVAARWRPGAFISVGAGSEPCVLDPSEHPGRFRVSIHWSPFSIDLLDKKVPDEPYEPVGHGSYVQHSKVDGRVLRLAVPCKVAGTHAEQLKGLPLEVEVGLLGVDDADVRLQGDAAIHAARQMVKHIPCENRPRIPDSLG</sequence>
<keyword evidence="2" id="KW-1185">Reference proteome</keyword>
<dbReference type="EMBL" id="JBEZUR010000033">
    <property type="protein sequence ID" value="MEU3556449.1"/>
    <property type="molecule type" value="Genomic_DNA"/>
</dbReference>
<organism evidence="1 2">
    <name type="scientific">Streptomyces fragilis</name>
    <dbReference type="NCBI Taxonomy" id="67301"/>
    <lineage>
        <taxon>Bacteria</taxon>
        <taxon>Bacillati</taxon>
        <taxon>Actinomycetota</taxon>
        <taxon>Actinomycetes</taxon>
        <taxon>Kitasatosporales</taxon>
        <taxon>Streptomycetaceae</taxon>
        <taxon>Streptomyces</taxon>
    </lineage>
</organism>
<reference evidence="1 2" key="1">
    <citation type="submission" date="2024-06" db="EMBL/GenBank/DDBJ databases">
        <title>The Natural Products Discovery Center: Release of the First 8490 Sequenced Strains for Exploring Actinobacteria Biosynthetic Diversity.</title>
        <authorList>
            <person name="Kalkreuter E."/>
            <person name="Kautsar S.A."/>
            <person name="Yang D."/>
            <person name="Bader C.D."/>
            <person name="Teijaro C.N."/>
            <person name="Fluegel L."/>
            <person name="Davis C.M."/>
            <person name="Simpson J.R."/>
            <person name="Lauterbach L."/>
            <person name="Steele A.D."/>
            <person name="Gui C."/>
            <person name="Meng S."/>
            <person name="Li G."/>
            <person name="Viehrig K."/>
            <person name="Ye F."/>
            <person name="Su P."/>
            <person name="Kiefer A.F."/>
            <person name="Nichols A."/>
            <person name="Cepeda A.J."/>
            <person name="Yan W."/>
            <person name="Fan B."/>
            <person name="Jiang Y."/>
            <person name="Adhikari A."/>
            <person name="Zheng C.-J."/>
            <person name="Schuster L."/>
            <person name="Cowan T.M."/>
            <person name="Smanski M.J."/>
            <person name="Chevrette M.G."/>
            <person name="De Carvalho L.P.S."/>
            <person name="Shen B."/>
        </authorList>
    </citation>
    <scope>NUCLEOTIDE SEQUENCE [LARGE SCALE GENOMIC DNA]</scope>
    <source>
        <strain evidence="1 2">NPDC038104</strain>
    </source>
</reference>
<protein>
    <recommendedName>
        <fullName evidence="3">Lipoprotein</fullName>
    </recommendedName>
</protein>
<dbReference type="Proteomes" id="UP001550850">
    <property type="component" value="Unassembled WGS sequence"/>
</dbReference>
<proteinExistence type="predicted"/>
<name>A0ABV2YLM9_9ACTN</name>
<accession>A0ABV2YLM9</accession>
<evidence type="ECO:0000313" key="1">
    <source>
        <dbReference type="EMBL" id="MEU3556449.1"/>
    </source>
</evidence>
<dbReference type="RefSeq" id="WP_108954927.1">
    <property type="nucleotide sequence ID" value="NZ_JBEZUR010000033.1"/>
</dbReference>
<dbReference type="PROSITE" id="PS51257">
    <property type="entry name" value="PROKAR_LIPOPROTEIN"/>
    <property type="match status" value="1"/>
</dbReference>
<evidence type="ECO:0000313" key="2">
    <source>
        <dbReference type="Proteomes" id="UP001550850"/>
    </source>
</evidence>